<organism evidence="1 2">
    <name type="scientific">Hypocrea virens (strain Gv29-8 / FGSC 10586)</name>
    <name type="common">Gliocladium virens</name>
    <name type="synonym">Trichoderma virens</name>
    <dbReference type="NCBI Taxonomy" id="413071"/>
    <lineage>
        <taxon>Eukaryota</taxon>
        <taxon>Fungi</taxon>
        <taxon>Dikarya</taxon>
        <taxon>Ascomycota</taxon>
        <taxon>Pezizomycotina</taxon>
        <taxon>Sordariomycetes</taxon>
        <taxon>Hypocreomycetidae</taxon>
        <taxon>Hypocreales</taxon>
        <taxon>Hypocreaceae</taxon>
        <taxon>Trichoderma</taxon>
    </lineage>
</organism>
<dbReference type="AlphaFoldDB" id="G9MUD3"/>
<reference evidence="1 2" key="1">
    <citation type="journal article" date="2011" name="Genome Biol.">
        <title>Comparative genome sequence analysis underscores mycoparasitism as the ancestral life style of Trichoderma.</title>
        <authorList>
            <person name="Kubicek C.P."/>
            <person name="Herrera-Estrella A."/>
            <person name="Seidl-Seiboth V."/>
            <person name="Martinez D.A."/>
            <person name="Druzhinina I.S."/>
            <person name="Thon M."/>
            <person name="Zeilinger S."/>
            <person name="Casas-Flores S."/>
            <person name="Horwitz B.A."/>
            <person name="Mukherjee P.K."/>
            <person name="Mukherjee M."/>
            <person name="Kredics L."/>
            <person name="Alcaraz L.D."/>
            <person name="Aerts A."/>
            <person name="Antal Z."/>
            <person name="Atanasova L."/>
            <person name="Cervantes-Badillo M.G."/>
            <person name="Challacombe J."/>
            <person name="Chertkov O."/>
            <person name="McCluskey K."/>
            <person name="Coulpier F."/>
            <person name="Deshpande N."/>
            <person name="von Doehren H."/>
            <person name="Ebbole D.J."/>
            <person name="Esquivel-Naranjo E.U."/>
            <person name="Fekete E."/>
            <person name="Flipphi M."/>
            <person name="Glaser F."/>
            <person name="Gomez-Rodriguez E.Y."/>
            <person name="Gruber S."/>
            <person name="Han C."/>
            <person name="Henrissat B."/>
            <person name="Hermosa R."/>
            <person name="Hernandez-Onate M."/>
            <person name="Karaffa L."/>
            <person name="Kosti I."/>
            <person name="Le Crom S."/>
            <person name="Lindquist E."/>
            <person name="Lucas S."/>
            <person name="Luebeck M."/>
            <person name="Luebeck P.S."/>
            <person name="Margeot A."/>
            <person name="Metz B."/>
            <person name="Misra M."/>
            <person name="Nevalainen H."/>
            <person name="Omann M."/>
            <person name="Packer N."/>
            <person name="Perrone G."/>
            <person name="Uresti-Rivera E.E."/>
            <person name="Salamov A."/>
            <person name="Schmoll M."/>
            <person name="Seiboth B."/>
            <person name="Shapiro H."/>
            <person name="Sukno S."/>
            <person name="Tamayo-Ramos J.A."/>
            <person name="Tisch D."/>
            <person name="Wiest A."/>
            <person name="Wilkinson H.H."/>
            <person name="Zhang M."/>
            <person name="Coutinho P.M."/>
            <person name="Kenerley C.M."/>
            <person name="Monte E."/>
            <person name="Baker S.E."/>
            <person name="Grigoriev I.V."/>
        </authorList>
    </citation>
    <scope>NUCLEOTIDE SEQUENCE [LARGE SCALE GENOMIC DNA]</scope>
    <source>
        <strain evidence="2">Gv29-8 / FGSC 10586</strain>
    </source>
</reference>
<dbReference type="VEuPathDB" id="FungiDB:TRIVIDRAFT_70910"/>
<dbReference type="InParanoid" id="G9MUD3"/>
<comment type="caution">
    <text evidence="1">The sequence shown here is derived from an EMBL/GenBank/DDBJ whole genome shotgun (WGS) entry which is preliminary data.</text>
</comment>
<protein>
    <submittedName>
        <fullName evidence="1">Uncharacterized protein</fullName>
    </submittedName>
</protein>
<dbReference type="EMBL" id="ABDF02000053">
    <property type="protein sequence ID" value="EHK21946.1"/>
    <property type="molecule type" value="Genomic_DNA"/>
</dbReference>
<evidence type="ECO:0000313" key="2">
    <source>
        <dbReference type="Proteomes" id="UP000007115"/>
    </source>
</evidence>
<dbReference type="SUPFAM" id="SSF51395">
    <property type="entry name" value="FMN-linked oxidoreductases"/>
    <property type="match status" value="1"/>
</dbReference>
<dbReference type="Gene3D" id="3.20.20.70">
    <property type="entry name" value="Aldolase class I"/>
    <property type="match status" value="1"/>
</dbReference>
<gene>
    <name evidence="1" type="ORF">TRIVIDRAFT_70910</name>
</gene>
<dbReference type="GeneID" id="25797403"/>
<keyword evidence="2" id="KW-1185">Reference proteome</keyword>
<dbReference type="Proteomes" id="UP000007115">
    <property type="component" value="Unassembled WGS sequence"/>
</dbReference>
<dbReference type="STRING" id="413071.G9MUD3"/>
<dbReference type="RefSeq" id="XP_013956139.1">
    <property type="nucleotide sequence ID" value="XM_014100664.1"/>
</dbReference>
<sequence length="110" mass="11878">MDKDHPVSEESTEKEIQLPVRDFAKAASRAVFEALFDGVEVLGVMIICLTNSVNIIENQSRLVLEAVAAIVDAVGPESASIRLPPWSAWQVKASEAGIYNELGTDLGIKP</sequence>
<name>G9MUD3_HYPVG</name>
<dbReference type="InterPro" id="IPR013785">
    <property type="entry name" value="Aldolase_TIM"/>
</dbReference>
<evidence type="ECO:0000313" key="1">
    <source>
        <dbReference type="EMBL" id="EHK21946.1"/>
    </source>
</evidence>
<accession>G9MUD3</accession>
<proteinExistence type="predicted"/>
<dbReference type="HOGENOM" id="CLU_2171426_0_0_1"/>